<evidence type="ECO:0000313" key="1">
    <source>
        <dbReference type="EMBL" id="MFD1522660.1"/>
    </source>
</evidence>
<evidence type="ECO:0000313" key="2">
    <source>
        <dbReference type="Proteomes" id="UP001597114"/>
    </source>
</evidence>
<accession>A0ABW4F743</accession>
<protein>
    <submittedName>
        <fullName evidence="1">Uncharacterized protein</fullName>
    </submittedName>
</protein>
<proteinExistence type="predicted"/>
<sequence length="132" mass="14673">MDNEEAEHARLISRELFRLRTAGITECCARNIDPVAPGIQMLFGYLDRLFGVADRLTAAQRGDAGRAAINLFAMAMRDVTPAVPGGDGSACVVLDMMRTHRNHLADPRLRVDEPARRHHVSVRRAYTPFETS</sequence>
<dbReference type="Proteomes" id="UP001597114">
    <property type="component" value="Unassembled WGS sequence"/>
</dbReference>
<gene>
    <name evidence="1" type="ORF">ACFSJD_34565</name>
</gene>
<comment type="caution">
    <text evidence="1">The sequence shown here is derived from an EMBL/GenBank/DDBJ whole genome shotgun (WGS) entry which is preliminary data.</text>
</comment>
<organism evidence="1 2">
    <name type="scientific">Pseudonocardia yunnanensis</name>
    <dbReference type="NCBI Taxonomy" id="58107"/>
    <lineage>
        <taxon>Bacteria</taxon>
        <taxon>Bacillati</taxon>
        <taxon>Actinomycetota</taxon>
        <taxon>Actinomycetes</taxon>
        <taxon>Pseudonocardiales</taxon>
        <taxon>Pseudonocardiaceae</taxon>
        <taxon>Pseudonocardia</taxon>
    </lineage>
</organism>
<name>A0ABW4F743_9PSEU</name>
<reference evidence="2" key="1">
    <citation type="journal article" date="2019" name="Int. J. Syst. Evol. Microbiol.">
        <title>The Global Catalogue of Microorganisms (GCM) 10K type strain sequencing project: providing services to taxonomists for standard genome sequencing and annotation.</title>
        <authorList>
            <consortium name="The Broad Institute Genomics Platform"/>
            <consortium name="The Broad Institute Genome Sequencing Center for Infectious Disease"/>
            <person name="Wu L."/>
            <person name="Ma J."/>
        </authorList>
    </citation>
    <scope>NUCLEOTIDE SEQUENCE [LARGE SCALE GENOMIC DNA]</scope>
    <source>
        <strain evidence="2">CCM 7043</strain>
    </source>
</reference>
<dbReference type="RefSeq" id="WP_344728128.1">
    <property type="nucleotide sequence ID" value="NZ_BAAAUS010000049.1"/>
</dbReference>
<dbReference type="EMBL" id="JBHUCO010000047">
    <property type="protein sequence ID" value="MFD1522660.1"/>
    <property type="molecule type" value="Genomic_DNA"/>
</dbReference>
<keyword evidence="2" id="KW-1185">Reference proteome</keyword>